<organism evidence="4 5">
    <name type="scientific">Diplodia seriata</name>
    <dbReference type="NCBI Taxonomy" id="420778"/>
    <lineage>
        <taxon>Eukaryota</taxon>
        <taxon>Fungi</taxon>
        <taxon>Dikarya</taxon>
        <taxon>Ascomycota</taxon>
        <taxon>Pezizomycotina</taxon>
        <taxon>Dothideomycetes</taxon>
        <taxon>Dothideomycetes incertae sedis</taxon>
        <taxon>Botryosphaeriales</taxon>
        <taxon>Botryosphaeriaceae</taxon>
        <taxon>Diplodia</taxon>
    </lineage>
</organism>
<evidence type="ECO:0000313" key="4">
    <source>
        <dbReference type="EMBL" id="KKY20416.1"/>
    </source>
</evidence>
<dbReference type="InterPro" id="IPR009060">
    <property type="entry name" value="UBA-like_sf"/>
</dbReference>
<dbReference type="EMBL" id="LAQI01000100">
    <property type="protein sequence ID" value="KKY20416.1"/>
    <property type="molecule type" value="Genomic_DNA"/>
</dbReference>
<evidence type="ECO:0000313" key="5">
    <source>
        <dbReference type="Proteomes" id="UP000034182"/>
    </source>
</evidence>
<dbReference type="PROSITE" id="PS50033">
    <property type="entry name" value="UBX"/>
    <property type="match status" value="1"/>
</dbReference>
<name>A0A0G2EDU9_9PEZI</name>
<dbReference type="PANTHER" id="PTHR23322">
    <property type="entry name" value="FAS-ASSOCIATED PROTEIN"/>
    <property type="match status" value="1"/>
</dbReference>
<dbReference type="GO" id="GO:0036503">
    <property type="term" value="P:ERAD pathway"/>
    <property type="evidence" value="ECO:0007669"/>
    <property type="project" value="TreeGrafter"/>
</dbReference>
<dbReference type="Pfam" id="PF14555">
    <property type="entry name" value="UBA_4"/>
    <property type="match status" value="1"/>
</dbReference>
<dbReference type="Pfam" id="PF00789">
    <property type="entry name" value="UBX"/>
    <property type="match status" value="1"/>
</dbReference>
<dbReference type="SUPFAM" id="SSF54236">
    <property type="entry name" value="Ubiquitin-like"/>
    <property type="match status" value="1"/>
</dbReference>
<dbReference type="GO" id="GO:0043130">
    <property type="term" value="F:ubiquitin binding"/>
    <property type="evidence" value="ECO:0007669"/>
    <property type="project" value="TreeGrafter"/>
</dbReference>
<dbReference type="InterPro" id="IPR050730">
    <property type="entry name" value="UBX_domain-protein"/>
</dbReference>
<dbReference type="SMART" id="SM00166">
    <property type="entry name" value="UBX"/>
    <property type="match status" value="1"/>
</dbReference>
<dbReference type="InterPro" id="IPR029071">
    <property type="entry name" value="Ubiquitin-like_domsf"/>
</dbReference>
<evidence type="ECO:0000259" key="3">
    <source>
        <dbReference type="PROSITE" id="PS50033"/>
    </source>
</evidence>
<protein>
    <submittedName>
        <fullName evidence="4">Putative ubx domain protein</fullName>
    </submittedName>
</protein>
<evidence type="ECO:0000256" key="1">
    <source>
        <dbReference type="ARBA" id="ARBA00023054"/>
    </source>
</evidence>
<comment type="caution">
    <text evidence="4">The sequence shown here is derived from an EMBL/GenBank/DDBJ whole genome shotgun (WGS) entry which is preliminary data.</text>
</comment>
<feature type="domain" description="UBX" evidence="3">
    <location>
        <begin position="281"/>
        <end position="386"/>
    </location>
</feature>
<dbReference type="GO" id="GO:0005783">
    <property type="term" value="C:endoplasmic reticulum"/>
    <property type="evidence" value="ECO:0007669"/>
    <property type="project" value="TreeGrafter"/>
</dbReference>
<reference evidence="4 5" key="2">
    <citation type="submission" date="2015-05" db="EMBL/GenBank/DDBJ databases">
        <title>Distinctive expansion of gene families associated with plant cell wall degradation and secondary metabolism in the genomes of grapevine trunk pathogens.</title>
        <authorList>
            <person name="Lawrence D.P."/>
            <person name="Travadon R."/>
            <person name="Rolshausen P.E."/>
            <person name="Baumgartner K."/>
        </authorList>
    </citation>
    <scope>NUCLEOTIDE SEQUENCE [LARGE SCALE GENOMIC DNA]</scope>
    <source>
        <strain evidence="4">DS831</strain>
    </source>
</reference>
<dbReference type="InterPro" id="IPR036249">
    <property type="entry name" value="Thioredoxin-like_sf"/>
</dbReference>
<feature type="region of interest" description="Disordered" evidence="2">
    <location>
        <begin position="229"/>
        <end position="257"/>
    </location>
</feature>
<feature type="compositionally biased region" description="Basic and acidic residues" evidence="2">
    <location>
        <begin position="230"/>
        <end position="257"/>
    </location>
</feature>
<dbReference type="SUPFAM" id="SSF52833">
    <property type="entry name" value="Thioredoxin-like"/>
    <property type="match status" value="1"/>
</dbReference>
<dbReference type="CDD" id="cd01767">
    <property type="entry name" value="UBX"/>
    <property type="match status" value="1"/>
</dbReference>
<dbReference type="Gene3D" id="3.10.20.90">
    <property type="entry name" value="Phosphatidylinositol 3-kinase Catalytic Subunit, Chain A, domain 1"/>
    <property type="match status" value="1"/>
</dbReference>
<dbReference type="SMART" id="SM00594">
    <property type="entry name" value="UAS"/>
    <property type="match status" value="1"/>
</dbReference>
<keyword evidence="1" id="KW-0175">Coiled coil</keyword>
<dbReference type="Gene3D" id="3.40.30.10">
    <property type="entry name" value="Glutaredoxin"/>
    <property type="match status" value="1"/>
</dbReference>
<accession>A0A0G2EDU9</accession>
<gene>
    <name evidence="4" type="ORF">UCDDS831_g04758</name>
</gene>
<dbReference type="InterPro" id="IPR001012">
    <property type="entry name" value="UBX_dom"/>
</dbReference>
<dbReference type="SUPFAM" id="SSF46934">
    <property type="entry name" value="UBA-like"/>
    <property type="match status" value="1"/>
</dbReference>
<dbReference type="InterPro" id="IPR006577">
    <property type="entry name" value="UAS"/>
</dbReference>
<sequence length="386" mass="44215">MAAPSVDIGQLSEDQQLALQQFTAVTDQNVEQAIPLLQRCQWNVQPENQVSHQVPLLLSVIIFPFRFVYSIGSRFFNLFSYLFPFLSRMFASRAASQGRRRDTSGRRSLSPRDTAARFIREFEEEYGSHELPFFEGGYAQAFDVAKKDLKFFLVILISPEHDDTASHVRETLLAPEVVDFLKDPQNNIIVWAGNVQDAEAYQVSNALNCTKLPFAGLIVHTPSVSSTAIERAKQKREAEEARKRAEQEERERQEAREREALNLEQWRKWRVQSIPSEPGSDTKEVVRISLRMPSGDRVVRRFAPDTPIEELYAFVECYDFLQENAAGSRVEKPSSYDHEYKFVLVSPMPREEFGLDKGGTVRERIGRSGNLIVERTDLEDSEEESE</sequence>
<dbReference type="Proteomes" id="UP000034182">
    <property type="component" value="Unassembled WGS sequence"/>
</dbReference>
<evidence type="ECO:0000256" key="2">
    <source>
        <dbReference type="SAM" id="MobiDB-lite"/>
    </source>
</evidence>
<proteinExistence type="predicted"/>
<reference evidence="4 5" key="1">
    <citation type="submission" date="2015-03" db="EMBL/GenBank/DDBJ databases">
        <authorList>
            <person name="Morales-Cruz A."/>
            <person name="Amrine K.C."/>
            <person name="Cantu D."/>
        </authorList>
    </citation>
    <scope>NUCLEOTIDE SEQUENCE [LARGE SCALE GENOMIC DNA]</scope>
    <source>
        <strain evidence="4">DS831</strain>
    </source>
</reference>
<dbReference type="AlphaFoldDB" id="A0A0G2EDU9"/>
<dbReference type="PANTHER" id="PTHR23322:SF1">
    <property type="entry name" value="FAS-ASSOCIATED FACTOR 2"/>
    <property type="match status" value="1"/>
</dbReference>